<feature type="non-terminal residue" evidence="1">
    <location>
        <position position="1"/>
    </location>
</feature>
<dbReference type="EMBL" id="JAVLSF010001422">
    <property type="protein sequence ID" value="MDR9778965.1"/>
    <property type="molecule type" value="Genomic_DNA"/>
</dbReference>
<name>A0AAJ2LNT2_9HYPH</name>
<evidence type="ECO:0000313" key="1">
    <source>
        <dbReference type="EMBL" id="MDR9778965.1"/>
    </source>
</evidence>
<dbReference type="AlphaFoldDB" id="A0AAJ2LNT2"/>
<dbReference type="InterPro" id="IPR008969">
    <property type="entry name" value="CarboxyPept-like_regulatory"/>
</dbReference>
<organism evidence="1 2">
    <name type="scientific">Rhizobium hidalgonense</name>
    <dbReference type="NCBI Taxonomy" id="1538159"/>
    <lineage>
        <taxon>Bacteria</taxon>
        <taxon>Pseudomonadati</taxon>
        <taxon>Pseudomonadota</taxon>
        <taxon>Alphaproteobacteria</taxon>
        <taxon>Hyphomicrobiales</taxon>
        <taxon>Rhizobiaceae</taxon>
        <taxon>Rhizobium/Agrobacterium group</taxon>
        <taxon>Rhizobium</taxon>
    </lineage>
</organism>
<dbReference type="RefSeq" id="WP_310866902.1">
    <property type="nucleotide sequence ID" value="NZ_JAVLSF010001422.1"/>
</dbReference>
<gene>
    <name evidence="1" type="ORF">RJJ65_41180</name>
</gene>
<reference evidence="1" key="1">
    <citation type="submission" date="2023-04" db="EMBL/GenBank/DDBJ databases">
        <title>Genomic characterization of faba bean (Vicia faba) microsymbionts in Mexican soils.</title>
        <authorList>
            <person name="Rivera Orduna F.N."/>
            <person name="Guevara-Luna J."/>
            <person name="Yan J."/>
            <person name="Arroyo-Herrera I."/>
            <person name="Li Y."/>
            <person name="Vasquez-Murrieta M.S."/>
            <person name="Wang E.T."/>
        </authorList>
    </citation>
    <scope>NUCLEOTIDE SEQUENCE</scope>
    <source>
        <strain evidence="1">CH26</strain>
    </source>
</reference>
<proteinExistence type="predicted"/>
<dbReference type="GO" id="GO:0004180">
    <property type="term" value="F:carboxypeptidase activity"/>
    <property type="evidence" value="ECO:0007669"/>
    <property type="project" value="UniProtKB-KW"/>
</dbReference>
<comment type="caution">
    <text evidence="1">The sequence shown here is derived from an EMBL/GenBank/DDBJ whole genome shotgun (WGS) entry which is preliminary data.</text>
</comment>
<keyword evidence="1" id="KW-0645">Protease</keyword>
<dbReference type="Proteomes" id="UP001268610">
    <property type="component" value="Unassembled WGS sequence"/>
</dbReference>
<accession>A0AAJ2LNT2</accession>
<protein>
    <submittedName>
        <fullName evidence="1">Carboxypeptidase-like regulatory domain-containing protein</fullName>
    </submittedName>
</protein>
<dbReference type="SUPFAM" id="SSF49464">
    <property type="entry name" value="Carboxypeptidase regulatory domain-like"/>
    <property type="match status" value="1"/>
</dbReference>
<keyword evidence="1" id="KW-0378">Hydrolase</keyword>
<dbReference type="Gene3D" id="2.60.40.1120">
    <property type="entry name" value="Carboxypeptidase-like, regulatory domain"/>
    <property type="match status" value="1"/>
</dbReference>
<feature type="non-terminal residue" evidence="1">
    <location>
        <position position="105"/>
    </location>
</feature>
<dbReference type="Pfam" id="PF13620">
    <property type="entry name" value="CarboxypepD_reg"/>
    <property type="match status" value="1"/>
</dbReference>
<evidence type="ECO:0000313" key="2">
    <source>
        <dbReference type="Proteomes" id="UP001268610"/>
    </source>
</evidence>
<sequence length="105" mass="11291">NLSVNQTIDYQPKLLLNAYGITGVVVDSLSNLPISNAPVKLLHATTKAVLYTGSTDANGRFTAPSNITAQDVQLEIAPTTYLSTTRFISRDAQPDSTLDLGEIRL</sequence>
<keyword evidence="1" id="KW-0121">Carboxypeptidase</keyword>